<keyword evidence="4" id="KW-1185">Reference proteome</keyword>
<gene>
    <name evidence="3" type="ORF">NBG84_09475</name>
</gene>
<dbReference type="Proteomes" id="UP001431429">
    <property type="component" value="Unassembled WGS sequence"/>
</dbReference>
<evidence type="ECO:0008006" key="5">
    <source>
        <dbReference type="Google" id="ProtNLM"/>
    </source>
</evidence>
<evidence type="ECO:0000256" key="1">
    <source>
        <dbReference type="SAM" id="MobiDB-lite"/>
    </source>
</evidence>
<proteinExistence type="predicted"/>
<organism evidence="3 4">
    <name type="scientific">Streptomyces albipurpureus</name>
    <dbReference type="NCBI Taxonomy" id="2897419"/>
    <lineage>
        <taxon>Bacteria</taxon>
        <taxon>Bacillati</taxon>
        <taxon>Actinomycetota</taxon>
        <taxon>Actinomycetes</taxon>
        <taxon>Kitasatosporales</taxon>
        <taxon>Streptomycetaceae</taxon>
        <taxon>Streptomyces</taxon>
    </lineage>
</organism>
<evidence type="ECO:0000313" key="4">
    <source>
        <dbReference type="Proteomes" id="UP001431429"/>
    </source>
</evidence>
<feature type="transmembrane region" description="Helical" evidence="2">
    <location>
        <begin position="39"/>
        <end position="55"/>
    </location>
</feature>
<evidence type="ECO:0000313" key="3">
    <source>
        <dbReference type="EMBL" id="MCM2388523.1"/>
    </source>
</evidence>
<evidence type="ECO:0000256" key="2">
    <source>
        <dbReference type="SAM" id="Phobius"/>
    </source>
</evidence>
<name>A0ABT0UM97_9ACTN</name>
<dbReference type="RefSeq" id="WP_250918876.1">
    <property type="nucleotide sequence ID" value="NZ_JAMQAW010000008.1"/>
</dbReference>
<feature type="transmembrane region" description="Helical" evidence="2">
    <location>
        <begin position="67"/>
        <end position="85"/>
    </location>
</feature>
<accession>A0ABT0UM97</accession>
<comment type="caution">
    <text evidence="3">The sequence shown here is derived from an EMBL/GenBank/DDBJ whole genome shotgun (WGS) entry which is preliminary data.</text>
</comment>
<dbReference type="EMBL" id="JAMQAW010000008">
    <property type="protein sequence ID" value="MCM2388523.1"/>
    <property type="molecule type" value="Genomic_DNA"/>
</dbReference>
<protein>
    <recommendedName>
        <fullName evidence="5">YcxB-like protein domain-containing protein</fullName>
    </recommendedName>
</protein>
<keyword evidence="2" id="KW-1133">Transmembrane helix</keyword>
<keyword evidence="2" id="KW-0812">Transmembrane</keyword>
<reference evidence="3" key="1">
    <citation type="submission" date="2022-06" db="EMBL/GenBank/DDBJ databases">
        <title>Genome public.</title>
        <authorList>
            <person name="Sun Q."/>
        </authorList>
    </citation>
    <scope>NUCLEOTIDE SEQUENCE</scope>
    <source>
        <strain evidence="3">CWNU-1</strain>
    </source>
</reference>
<keyword evidence="2" id="KW-0472">Membrane</keyword>
<feature type="region of interest" description="Disordered" evidence="1">
    <location>
        <begin position="159"/>
        <end position="186"/>
    </location>
</feature>
<sequence length="199" mass="21831">MSEDIEVRAVELVYRPTVDDTLTGFLIQRRKTPSGRGQLVGWPIAAVAAFVGAWMRLDGTGSWGDPVVLTLLVGGLFLMTMTLCLPRMMARQMHKLIDQRGEYHAVVDEHGVQMTAEGFAQSADWKLLTRYTETDERFVLLGADKSTLGLVVLPKRGLPPGPGTSAIPEGSEEPESAESTEITGAESLRTVLDRHLQRI</sequence>